<dbReference type="Pfam" id="PF09316">
    <property type="entry name" value="Cmyb_C"/>
    <property type="match status" value="1"/>
</dbReference>
<evidence type="ECO:0000313" key="6">
    <source>
        <dbReference type="Proteomes" id="UP000314982"/>
    </source>
</evidence>
<name>A0A4W5L8J9_9TELE</name>
<evidence type="ECO:0000256" key="1">
    <source>
        <dbReference type="ARBA" id="ARBA00022737"/>
    </source>
</evidence>
<sequence>MFFLLQFLNQSASPESSDCDSLPMSSQKPLLATPLHRDHTPRPQKKNDMFRTPTIRRSLLELSPRTPTPFRSSMVECIKQEPMECVVSVGSSPDQQPTLKKIKQEVESPCLQWKGSDLPAQLFSPSGPAQEVPVSYMTATTKSSLHVFSFFRRIEEEKYRL</sequence>
<evidence type="ECO:0000259" key="4">
    <source>
        <dbReference type="Pfam" id="PF09316"/>
    </source>
</evidence>
<evidence type="ECO:0000256" key="3">
    <source>
        <dbReference type="SAM" id="MobiDB-lite"/>
    </source>
</evidence>
<feature type="compositionally biased region" description="Basic and acidic residues" evidence="3">
    <location>
        <begin position="35"/>
        <end position="49"/>
    </location>
</feature>
<organism evidence="5 6">
    <name type="scientific">Hucho hucho</name>
    <name type="common">huchen</name>
    <dbReference type="NCBI Taxonomy" id="62062"/>
    <lineage>
        <taxon>Eukaryota</taxon>
        <taxon>Metazoa</taxon>
        <taxon>Chordata</taxon>
        <taxon>Craniata</taxon>
        <taxon>Vertebrata</taxon>
        <taxon>Euteleostomi</taxon>
        <taxon>Actinopterygii</taxon>
        <taxon>Neopterygii</taxon>
        <taxon>Teleostei</taxon>
        <taxon>Protacanthopterygii</taxon>
        <taxon>Salmoniformes</taxon>
        <taxon>Salmonidae</taxon>
        <taxon>Salmoninae</taxon>
        <taxon>Hucho</taxon>
    </lineage>
</organism>
<evidence type="ECO:0000256" key="2">
    <source>
        <dbReference type="ARBA" id="ARBA00023125"/>
    </source>
</evidence>
<dbReference type="GeneTree" id="ENSGT00940000156248"/>
<keyword evidence="6" id="KW-1185">Reference proteome</keyword>
<dbReference type="Ensembl" id="ENSHHUT00000023041.1">
    <property type="protein sequence ID" value="ENSHHUP00000022206.1"/>
    <property type="gene ID" value="ENSHHUG00000013904.1"/>
</dbReference>
<reference evidence="5" key="3">
    <citation type="submission" date="2025-09" db="UniProtKB">
        <authorList>
            <consortium name="Ensembl"/>
        </authorList>
    </citation>
    <scope>IDENTIFICATION</scope>
</reference>
<proteinExistence type="predicted"/>
<keyword evidence="2" id="KW-0238">DNA-binding</keyword>
<evidence type="ECO:0000313" key="5">
    <source>
        <dbReference type="Ensembl" id="ENSHHUP00000022206.1"/>
    </source>
</evidence>
<feature type="domain" description="C-myb C-terminal" evidence="4">
    <location>
        <begin position="3"/>
        <end position="84"/>
    </location>
</feature>
<dbReference type="GO" id="GO:0003677">
    <property type="term" value="F:DNA binding"/>
    <property type="evidence" value="ECO:0007669"/>
    <property type="project" value="UniProtKB-KW"/>
</dbReference>
<dbReference type="STRING" id="62062.ENSHHUP00000022206"/>
<reference evidence="5" key="2">
    <citation type="submission" date="2025-08" db="UniProtKB">
        <authorList>
            <consortium name="Ensembl"/>
        </authorList>
    </citation>
    <scope>IDENTIFICATION</scope>
</reference>
<protein>
    <recommendedName>
        <fullName evidence="4">C-myb C-terminal domain-containing protein</fullName>
    </recommendedName>
</protein>
<dbReference type="InterPro" id="IPR015395">
    <property type="entry name" value="C-myb_C"/>
</dbReference>
<reference evidence="6" key="1">
    <citation type="submission" date="2018-06" db="EMBL/GenBank/DDBJ databases">
        <title>Genome assembly of Danube salmon.</title>
        <authorList>
            <person name="Macqueen D.J."/>
            <person name="Gundappa M.K."/>
        </authorList>
    </citation>
    <scope>NUCLEOTIDE SEQUENCE [LARGE SCALE GENOMIC DNA]</scope>
</reference>
<accession>A0A4W5L8J9</accession>
<feature type="region of interest" description="Disordered" evidence="3">
    <location>
        <begin position="12"/>
        <end position="52"/>
    </location>
</feature>
<keyword evidence="1" id="KW-0677">Repeat</keyword>
<dbReference type="Proteomes" id="UP000314982">
    <property type="component" value="Unassembled WGS sequence"/>
</dbReference>
<dbReference type="AlphaFoldDB" id="A0A4W5L8J9"/>